<reference evidence="6" key="2">
    <citation type="submission" date="2022-10" db="EMBL/GenBank/DDBJ databases">
        <authorList>
            <consortium name="ENA_rothamsted_submissions"/>
            <consortium name="culmorum"/>
            <person name="King R."/>
        </authorList>
    </citation>
    <scope>NUCLEOTIDE SEQUENCE</scope>
</reference>
<comment type="similarity">
    <text evidence="5">Belongs to the short-chain dehydrogenases/reductases (SDR) family. 17-beta-HSD 3 subfamily.</text>
</comment>
<sequence length="337" mass="37880">MMEEVWGPYTFPLATVGFVVLLLFLLDSMWSFLQTCRALLAPLFIPNEQTSLLKKYGPWALITGSTDGIGKAYAVELAKRGINIVLVSRNEERLRNTAKEIESEYFVKTKIVVADFSQGFKAVELVKKAVGLLPINILVNNVGKQYEYPMYLSEVPEKELLDIININVGAVTMMCRAFIDDMKKRGRGAIVNVSSGSELQPLPLMTVYAATKAYIKSFTAALRYEYGSSGLTVQHLAPMFVNTKMNAFSARLRTSTFFVPDAREYAAYAVATLGKVDESSGYWTHGIQTFFTKFPPSWIRMYIGAHLNLSFRRDYFKQKNSTKNNGTIKGEDRIKSI</sequence>
<dbReference type="GO" id="GO:0016491">
    <property type="term" value="F:oxidoreductase activity"/>
    <property type="evidence" value="ECO:0007669"/>
    <property type="project" value="UniProtKB-KW"/>
</dbReference>
<comment type="subcellular location">
    <subcellularLocation>
        <location evidence="1">Mitochondrion</location>
    </subcellularLocation>
</comment>
<evidence type="ECO:0000313" key="7">
    <source>
        <dbReference type="Proteomes" id="UP001153737"/>
    </source>
</evidence>
<dbReference type="Proteomes" id="UP001153737">
    <property type="component" value="Chromosome 10"/>
</dbReference>
<dbReference type="InterPro" id="IPR052149">
    <property type="entry name" value="17-beta-HSD3-like"/>
</dbReference>
<dbReference type="EMBL" id="OU896716">
    <property type="protein sequence ID" value="CAH1117530.1"/>
    <property type="molecule type" value="Genomic_DNA"/>
</dbReference>
<evidence type="ECO:0000256" key="2">
    <source>
        <dbReference type="ARBA" id="ARBA00022857"/>
    </source>
</evidence>
<keyword evidence="2" id="KW-0521">NADP</keyword>
<keyword evidence="7" id="KW-1185">Reference proteome</keyword>
<gene>
    <name evidence="6" type="ORF">PHAECO_LOCUS1813</name>
</gene>
<keyword evidence="4" id="KW-0496">Mitochondrion</keyword>
<dbReference type="OrthoDB" id="5545019at2759"/>
<evidence type="ECO:0000256" key="1">
    <source>
        <dbReference type="ARBA" id="ARBA00004173"/>
    </source>
</evidence>
<evidence type="ECO:0000313" key="6">
    <source>
        <dbReference type="EMBL" id="CAH1117530.1"/>
    </source>
</evidence>
<dbReference type="PANTHER" id="PTHR44889:SF1">
    <property type="entry name" value="INACTIVE HYDROXYSTEROID DEHYDROGENASE-LIKE PROTEIN 1"/>
    <property type="match status" value="1"/>
</dbReference>
<dbReference type="CDD" id="cd05356">
    <property type="entry name" value="17beta-HSD1_like_SDR_c"/>
    <property type="match status" value="1"/>
</dbReference>
<proteinExistence type="inferred from homology"/>
<evidence type="ECO:0000256" key="5">
    <source>
        <dbReference type="ARBA" id="ARBA00038261"/>
    </source>
</evidence>
<dbReference type="InterPro" id="IPR036291">
    <property type="entry name" value="NAD(P)-bd_dom_sf"/>
</dbReference>
<dbReference type="InterPro" id="IPR002347">
    <property type="entry name" value="SDR_fam"/>
</dbReference>
<reference evidence="6" key="1">
    <citation type="submission" date="2022-01" db="EMBL/GenBank/DDBJ databases">
        <authorList>
            <person name="King R."/>
        </authorList>
    </citation>
    <scope>NUCLEOTIDE SEQUENCE</scope>
</reference>
<name>A0A9P0DGV8_PHACE</name>
<keyword evidence="3" id="KW-0560">Oxidoreductase</keyword>
<dbReference type="Gene3D" id="3.40.50.720">
    <property type="entry name" value="NAD(P)-binding Rossmann-like Domain"/>
    <property type="match status" value="1"/>
</dbReference>
<dbReference type="PANTHER" id="PTHR44889">
    <property type="entry name" value="INACTIVE HYDROXYSTEROID DEHYDROGENASE-LIKE PROTEIN 1"/>
    <property type="match status" value="1"/>
</dbReference>
<dbReference type="AlphaFoldDB" id="A0A9P0DGV8"/>
<dbReference type="PRINTS" id="PR00081">
    <property type="entry name" value="GDHRDH"/>
</dbReference>
<dbReference type="PRINTS" id="PR00080">
    <property type="entry name" value="SDRFAMILY"/>
</dbReference>
<evidence type="ECO:0000256" key="4">
    <source>
        <dbReference type="ARBA" id="ARBA00023128"/>
    </source>
</evidence>
<accession>A0A9P0DGV8</accession>
<evidence type="ECO:0008006" key="8">
    <source>
        <dbReference type="Google" id="ProtNLM"/>
    </source>
</evidence>
<dbReference type="InterPro" id="IPR020904">
    <property type="entry name" value="Sc_DH/Rdtase_CS"/>
</dbReference>
<organism evidence="6 7">
    <name type="scientific">Phaedon cochleariae</name>
    <name type="common">Mustard beetle</name>
    <dbReference type="NCBI Taxonomy" id="80249"/>
    <lineage>
        <taxon>Eukaryota</taxon>
        <taxon>Metazoa</taxon>
        <taxon>Ecdysozoa</taxon>
        <taxon>Arthropoda</taxon>
        <taxon>Hexapoda</taxon>
        <taxon>Insecta</taxon>
        <taxon>Pterygota</taxon>
        <taxon>Neoptera</taxon>
        <taxon>Endopterygota</taxon>
        <taxon>Coleoptera</taxon>
        <taxon>Polyphaga</taxon>
        <taxon>Cucujiformia</taxon>
        <taxon>Chrysomeloidea</taxon>
        <taxon>Chrysomelidae</taxon>
        <taxon>Chrysomelinae</taxon>
        <taxon>Chrysomelini</taxon>
        <taxon>Phaedon</taxon>
    </lineage>
</organism>
<dbReference type="GO" id="GO:0005739">
    <property type="term" value="C:mitochondrion"/>
    <property type="evidence" value="ECO:0007669"/>
    <property type="project" value="UniProtKB-SubCell"/>
</dbReference>
<dbReference type="SUPFAM" id="SSF51735">
    <property type="entry name" value="NAD(P)-binding Rossmann-fold domains"/>
    <property type="match status" value="1"/>
</dbReference>
<evidence type="ECO:0000256" key="3">
    <source>
        <dbReference type="ARBA" id="ARBA00023002"/>
    </source>
</evidence>
<protein>
    <recommendedName>
        <fullName evidence="8">Inactive hydroxysteroid dehydrogenase-like protein 1</fullName>
    </recommendedName>
</protein>
<dbReference type="PROSITE" id="PS00061">
    <property type="entry name" value="ADH_SHORT"/>
    <property type="match status" value="1"/>
</dbReference>
<dbReference type="Pfam" id="PF00106">
    <property type="entry name" value="adh_short"/>
    <property type="match status" value="1"/>
</dbReference>
<dbReference type="FunFam" id="3.40.50.720:FF:000137">
    <property type="entry name" value="Hydroxysteroid (17-beta) dehydrogenase 3"/>
    <property type="match status" value="1"/>
</dbReference>
<dbReference type="PIRSF" id="PIRSF000126">
    <property type="entry name" value="11-beta-HSD1"/>
    <property type="match status" value="1"/>
</dbReference>